<dbReference type="OrthoDB" id="1704833at2759"/>
<gene>
    <name evidence="3" type="ORF">SHERM_28969</name>
</gene>
<dbReference type="GO" id="GO:0010073">
    <property type="term" value="P:meristem maintenance"/>
    <property type="evidence" value="ECO:0007669"/>
    <property type="project" value="InterPro"/>
</dbReference>
<dbReference type="InterPro" id="IPR019557">
    <property type="entry name" value="AminoTfrase-like_pln_mobile"/>
</dbReference>
<feature type="compositionally biased region" description="Basic and acidic residues" evidence="1">
    <location>
        <begin position="343"/>
        <end position="361"/>
    </location>
</feature>
<proteinExistence type="predicted"/>
<feature type="compositionally biased region" description="Low complexity" evidence="1">
    <location>
        <begin position="333"/>
        <end position="342"/>
    </location>
</feature>
<keyword evidence="4" id="KW-1185">Reference proteome</keyword>
<feature type="region of interest" description="Disordered" evidence="1">
    <location>
        <begin position="296"/>
        <end position="407"/>
    </location>
</feature>
<protein>
    <recommendedName>
        <fullName evidence="2">Aminotransferase-like plant mobile domain-containing protein</fullName>
    </recommendedName>
</protein>
<comment type="caution">
    <text evidence="3">The sequence shown here is derived from an EMBL/GenBank/DDBJ whole genome shotgun (WGS) entry which is preliminary data.</text>
</comment>
<reference evidence="3" key="1">
    <citation type="submission" date="2019-12" db="EMBL/GenBank/DDBJ databases">
        <authorList>
            <person name="Scholes J."/>
        </authorList>
    </citation>
    <scope>NUCLEOTIDE SEQUENCE</scope>
</reference>
<evidence type="ECO:0000259" key="2">
    <source>
        <dbReference type="Pfam" id="PF10536"/>
    </source>
</evidence>
<evidence type="ECO:0000256" key="1">
    <source>
        <dbReference type="SAM" id="MobiDB-lite"/>
    </source>
</evidence>
<evidence type="ECO:0000313" key="3">
    <source>
        <dbReference type="EMBL" id="CAA0833711.1"/>
    </source>
</evidence>
<sequence>MFTINGHVMGITLEDVLYLLRLPVNGELVLVGENSHLSYKKFFGEDPKKVKISDLNRIVYNSTENKEKRMRALLLIIIWHFVMPTKNGDGIYPSLASLLENPYNTSSIHAWGAAVLAFLHGRKKKNKEGGNLWLVLAFFLVRIPKLWTILGVEITREELEELARVDYPLKWIMTRLEKVSKNTRVNYKGALRNALESLEDEDIHWRPYMTWELPGDLQSNIDWVRRVSPIFADNYVVHHAPHLLAKQFGLANNVKYTLYHIGMKDNRGSKSHNWTKKYEVHIAKWMNSLFLGDPPAVHRETTPIEDSVPHIQDDTETSPSREDIQHSPPLQLSPGSEDPPSSSREDPSSRISKVADPHAAHQEAGPDPPESFEPITGLRTPLQPDLPSSSLQPLPVVPSQDASEIKSTKHKSLSARWRWRWGRVYAGARTPANIPLIPHVVPLILLLKLFRLPTGPTVVPLFPLLSLSRLPLLQMLNVSCPSLITARDVVNHHGIVLRPFPFIMLNDGIEPLVVLLPTLIIILNEGIEPSGGLLTSRVRTARAISWREIMFWDVENIFFSML</sequence>
<name>A0A9N7RK06_STRHE</name>
<dbReference type="AlphaFoldDB" id="A0A9N7RK06"/>
<dbReference type="PANTHER" id="PTHR46033">
    <property type="entry name" value="PROTEIN MAIN-LIKE 2"/>
    <property type="match status" value="1"/>
</dbReference>
<organism evidence="3 4">
    <name type="scientific">Striga hermonthica</name>
    <name type="common">Purple witchweed</name>
    <name type="synonym">Buchnera hermonthica</name>
    <dbReference type="NCBI Taxonomy" id="68872"/>
    <lineage>
        <taxon>Eukaryota</taxon>
        <taxon>Viridiplantae</taxon>
        <taxon>Streptophyta</taxon>
        <taxon>Embryophyta</taxon>
        <taxon>Tracheophyta</taxon>
        <taxon>Spermatophyta</taxon>
        <taxon>Magnoliopsida</taxon>
        <taxon>eudicotyledons</taxon>
        <taxon>Gunneridae</taxon>
        <taxon>Pentapetalae</taxon>
        <taxon>asterids</taxon>
        <taxon>lamiids</taxon>
        <taxon>Lamiales</taxon>
        <taxon>Orobanchaceae</taxon>
        <taxon>Buchnereae</taxon>
        <taxon>Striga</taxon>
    </lineage>
</organism>
<dbReference type="Proteomes" id="UP001153555">
    <property type="component" value="Unassembled WGS sequence"/>
</dbReference>
<accession>A0A9N7RK06</accession>
<feature type="compositionally biased region" description="Basic and acidic residues" evidence="1">
    <location>
        <begin position="296"/>
        <end position="325"/>
    </location>
</feature>
<dbReference type="InterPro" id="IPR044824">
    <property type="entry name" value="MAIN-like"/>
</dbReference>
<evidence type="ECO:0000313" key="4">
    <source>
        <dbReference type="Proteomes" id="UP001153555"/>
    </source>
</evidence>
<dbReference type="EMBL" id="CACSLK010027840">
    <property type="protein sequence ID" value="CAA0833711.1"/>
    <property type="molecule type" value="Genomic_DNA"/>
</dbReference>
<dbReference type="Pfam" id="PF10536">
    <property type="entry name" value="PMD"/>
    <property type="match status" value="1"/>
</dbReference>
<feature type="domain" description="Aminotransferase-like plant mobile" evidence="2">
    <location>
        <begin position="9"/>
        <end position="289"/>
    </location>
</feature>
<feature type="compositionally biased region" description="Low complexity" evidence="1">
    <location>
        <begin position="381"/>
        <end position="400"/>
    </location>
</feature>
<dbReference type="PANTHER" id="PTHR46033:SF17">
    <property type="entry name" value="AMINOTRANSFERASE-LIKE PLANT MOBILE DOMAIN-CONTAINING PROTEIN"/>
    <property type="match status" value="1"/>
</dbReference>